<dbReference type="PANTHER" id="PTHR43214">
    <property type="entry name" value="TWO-COMPONENT RESPONSE REGULATOR"/>
    <property type="match status" value="1"/>
</dbReference>
<keyword evidence="4" id="KW-0804">Transcription</keyword>
<keyword evidence="9" id="KW-1185">Reference proteome</keyword>
<evidence type="ECO:0000256" key="1">
    <source>
        <dbReference type="ARBA" id="ARBA00022553"/>
    </source>
</evidence>
<evidence type="ECO:0000313" key="9">
    <source>
        <dbReference type="Proteomes" id="UP000218677"/>
    </source>
</evidence>
<dbReference type="GO" id="GO:0003677">
    <property type="term" value="F:DNA binding"/>
    <property type="evidence" value="ECO:0007669"/>
    <property type="project" value="UniProtKB-KW"/>
</dbReference>
<dbReference type="SUPFAM" id="SSF46894">
    <property type="entry name" value="C-terminal effector domain of the bipartite response regulators"/>
    <property type="match status" value="1"/>
</dbReference>
<dbReference type="CDD" id="cd17535">
    <property type="entry name" value="REC_NarL-like"/>
    <property type="match status" value="1"/>
</dbReference>
<gene>
    <name evidence="8" type="ORF">CPA45_07480</name>
</gene>
<feature type="modified residue" description="4-aspartylphosphate" evidence="5">
    <location>
        <position position="54"/>
    </location>
</feature>
<dbReference type="PROSITE" id="PS50043">
    <property type="entry name" value="HTH_LUXR_2"/>
    <property type="match status" value="1"/>
</dbReference>
<evidence type="ECO:0000259" key="7">
    <source>
        <dbReference type="PROSITE" id="PS50110"/>
    </source>
</evidence>
<keyword evidence="3 8" id="KW-0238">DNA-binding</keyword>
<keyword evidence="1 5" id="KW-0597">Phosphoprotein</keyword>
<evidence type="ECO:0000313" key="8">
    <source>
        <dbReference type="EMBL" id="PCF96365.1"/>
    </source>
</evidence>
<feature type="domain" description="HTH luxR-type" evidence="6">
    <location>
        <begin position="146"/>
        <end position="211"/>
    </location>
</feature>
<dbReference type="InterPro" id="IPR011006">
    <property type="entry name" value="CheY-like_superfamily"/>
</dbReference>
<accession>A0A2A4HQ45</accession>
<dbReference type="PANTHER" id="PTHR43214:SF24">
    <property type="entry name" value="TRANSCRIPTIONAL REGULATORY PROTEIN NARL-RELATED"/>
    <property type="match status" value="1"/>
</dbReference>
<dbReference type="OrthoDB" id="9796655at2"/>
<keyword evidence="2" id="KW-0805">Transcription regulation</keyword>
<dbReference type="SUPFAM" id="SSF52172">
    <property type="entry name" value="CheY-like"/>
    <property type="match status" value="1"/>
</dbReference>
<evidence type="ECO:0000259" key="6">
    <source>
        <dbReference type="PROSITE" id="PS50043"/>
    </source>
</evidence>
<dbReference type="PROSITE" id="PS50110">
    <property type="entry name" value="RESPONSE_REGULATORY"/>
    <property type="match status" value="1"/>
</dbReference>
<name>A0A2A4HQ45_9GAMM</name>
<dbReference type="InterPro" id="IPR001789">
    <property type="entry name" value="Sig_transdc_resp-reg_receiver"/>
</dbReference>
<comment type="caution">
    <text evidence="8">The sequence shown here is derived from an EMBL/GenBank/DDBJ whole genome shotgun (WGS) entry which is preliminary data.</text>
</comment>
<dbReference type="Gene3D" id="3.40.50.2300">
    <property type="match status" value="1"/>
</dbReference>
<dbReference type="Pfam" id="PF00196">
    <property type="entry name" value="GerE"/>
    <property type="match status" value="1"/>
</dbReference>
<dbReference type="GO" id="GO:0000160">
    <property type="term" value="P:phosphorelay signal transduction system"/>
    <property type="evidence" value="ECO:0007669"/>
    <property type="project" value="InterPro"/>
</dbReference>
<evidence type="ECO:0000256" key="5">
    <source>
        <dbReference type="PROSITE-ProRule" id="PRU00169"/>
    </source>
</evidence>
<dbReference type="InterPro" id="IPR000792">
    <property type="entry name" value="Tscrpt_reg_LuxR_C"/>
</dbReference>
<dbReference type="EMBL" id="NWUX01000004">
    <property type="protein sequence ID" value="PCF96365.1"/>
    <property type="molecule type" value="Genomic_DNA"/>
</dbReference>
<dbReference type="Pfam" id="PF00072">
    <property type="entry name" value="Response_reg"/>
    <property type="match status" value="1"/>
</dbReference>
<dbReference type="Proteomes" id="UP000218677">
    <property type="component" value="Unassembled WGS sequence"/>
</dbReference>
<evidence type="ECO:0000256" key="3">
    <source>
        <dbReference type="ARBA" id="ARBA00023125"/>
    </source>
</evidence>
<protein>
    <submittedName>
        <fullName evidence="8">DNA-binding response regulator</fullName>
    </submittedName>
</protein>
<dbReference type="InterPro" id="IPR016032">
    <property type="entry name" value="Sig_transdc_resp-reg_C-effctor"/>
</dbReference>
<dbReference type="InterPro" id="IPR058245">
    <property type="entry name" value="NreC/VraR/RcsB-like_REC"/>
</dbReference>
<dbReference type="SMART" id="SM00448">
    <property type="entry name" value="REC"/>
    <property type="match status" value="1"/>
</dbReference>
<proteinExistence type="predicted"/>
<dbReference type="PRINTS" id="PR00038">
    <property type="entry name" value="HTHLUXR"/>
</dbReference>
<dbReference type="CDD" id="cd06170">
    <property type="entry name" value="LuxR_C_like"/>
    <property type="match status" value="1"/>
</dbReference>
<feature type="domain" description="Response regulatory" evidence="7">
    <location>
        <begin position="3"/>
        <end position="119"/>
    </location>
</feature>
<evidence type="ECO:0000256" key="4">
    <source>
        <dbReference type="ARBA" id="ARBA00023163"/>
    </source>
</evidence>
<dbReference type="InterPro" id="IPR039420">
    <property type="entry name" value="WalR-like"/>
</dbReference>
<organism evidence="8 9">
    <name type="scientific">Vreelandella nigrificans</name>
    <dbReference type="NCBI Taxonomy" id="2042704"/>
    <lineage>
        <taxon>Bacteria</taxon>
        <taxon>Pseudomonadati</taxon>
        <taxon>Pseudomonadota</taxon>
        <taxon>Gammaproteobacteria</taxon>
        <taxon>Oceanospirillales</taxon>
        <taxon>Halomonadaceae</taxon>
        <taxon>Vreelandella</taxon>
    </lineage>
</organism>
<evidence type="ECO:0000256" key="2">
    <source>
        <dbReference type="ARBA" id="ARBA00023015"/>
    </source>
</evidence>
<dbReference type="RefSeq" id="WP_096650939.1">
    <property type="nucleotide sequence ID" value="NZ_NWUX01000004.1"/>
</dbReference>
<reference evidence="9" key="1">
    <citation type="submission" date="2017-09" db="EMBL/GenBank/DDBJ databases">
        <authorList>
            <person name="Cho G.-S."/>
            <person name="Oguntoyinbo F.A."/>
            <person name="Cnockaert M."/>
            <person name="Kabisch J."/>
            <person name="Neve H."/>
            <person name="Bockelmann W."/>
            <person name="Wenning M."/>
            <person name="Franz C.M."/>
            <person name="Vandamme P."/>
        </authorList>
    </citation>
    <scope>NUCLEOTIDE SEQUENCE [LARGE SCALE GENOMIC DNA]</scope>
    <source>
        <strain evidence="9">MBT G8648</strain>
    </source>
</reference>
<dbReference type="AlphaFoldDB" id="A0A2A4HQ45"/>
<dbReference type="SMART" id="SM00421">
    <property type="entry name" value="HTH_LUXR"/>
    <property type="match status" value="1"/>
</dbReference>
<dbReference type="GO" id="GO:0006355">
    <property type="term" value="P:regulation of DNA-templated transcription"/>
    <property type="evidence" value="ECO:0007669"/>
    <property type="project" value="InterPro"/>
</dbReference>
<sequence>MIRVLLVDDQHLVRSGIAGLLGLTHDIEMVGEAASGEEAMALVAAREPDVMLLDVRMPVMSGIEVLTRLSAEKRLPATILLTTFDDDEALLAGIRAGARGFLLKDISLEQLADDIRHVAAGGTAIRPSITERVLAGVRQAVSEFDCLDPPCQLTVRETEILRLLASGLNNREVALALGTAEGTMKNQVSSILSKLGVRDRVRAVLRGIELGWI</sequence>